<dbReference type="Proteomes" id="UP000250088">
    <property type="component" value="Chromosome"/>
</dbReference>
<feature type="transmembrane region" description="Helical" evidence="1">
    <location>
        <begin position="67"/>
        <end position="90"/>
    </location>
</feature>
<dbReference type="EMBL" id="CP019893">
    <property type="protein sequence ID" value="ARS91199.1"/>
    <property type="molecule type" value="Genomic_DNA"/>
</dbReference>
<protein>
    <submittedName>
        <fullName evidence="2">Uncharacterized protein</fullName>
    </submittedName>
</protein>
<keyword evidence="3" id="KW-1185">Reference proteome</keyword>
<dbReference type="OrthoDB" id="202186at2157"/>
<keyword evidence="1" id="KW-1133">Transmembrane helix</keyword>
<evidence type="ECO:0000256" key="1">
    <source>
        <dbReference type="SAM" id="Phobius"/>
    </source>
</evidence>
<name>A0A2Z2HV94_9EURY</name>
<evidence type="ECO:0000313" key="3">
    <source>
        <dbReference type="Proteomes" id="UP000250088"/>
    </source>
</evidence>
<sequence>MRLFGGSTPRCKRCHSDLTGDEEVCPHCGFSPRQMGLRVSMALLLVFVLSMSAIVLTGPFWAGPALLLLGLAAVSFGLAVVTFVVSFLVTPSRFGTVFARF</sequence>
<dbReference type="AlphaFoldDB" id="A0A2Z2HV94"/>
<keyword evidence="1" id="KW-0812">Transmembrane</keyword>
<organism evidence="2 3">
    <name type="scientific">Natrarchaeobaculum aegyptiacum</name>
    <dbReference type="NCBI Taxonomy" id="745377"/>
    <lineage>
        <taxon>Archaea</taxon>
        <taxon>Methanobacteriati</taxon>
        <taxon>Methanobacteriota</taxon>
        <taxon>Stenosarchaea group</taxon>
        <taxon>Halobacteria</taxon>
        <taxon>Halobacteriales</taxon>
        <taxon>Natrialbaceae</taxon>
        <taxon>Natrarchaeobaculum</taxon>
    </lineage>
</organism>
<dbReference type="KEGG" id="naj:B1756_16680"/>
<dbReference type="GeneID" id="32895743"/>
<accession>A0A2Z2HV94</accession>
<feature type="transmembrane region" description="Helical" evidence="1">
    <location>
        <begin position="41"/>
        <end position="61"/>
    </location>
</feature>
<reference evidence="3" key="1">
    <citation type="submission" date="2017-02" db="EMBL/GenBank/DDBJ databases">
        <title>Natronthermophilus aegyptiacus gen. nov.,sp. nov., an aerobic, extremely halophilic alkalithermophilic archaeon isolated from the athalassohaline Wadi An Natrun, Egypt.</title>
        <authorList>
            <person name="Zhao B."/>
        </authorList>
    </citation>
    <scope>NUCLEOTIDE SEQUENCE [LARGE SCALE GENOMIC DNA]</scope>
    <source>
        <strain evidence="3">JW/NM-HA 15</strain>
    </source>
</reference>
<dbReference type="RefSeq" id="WP_086889567.1">
    <property type="nucleotide sequence ID" value="NZ_CP019893.1"/>
</dbReference>
<evidence type="ECO:0000313" key="2">
    <source>
        <dbReference type="EMBL" id="ARS91199.1"/>
    </source>
</evidence>
<keyword evidence="1" id="KW-0472">Membrane</keyword>
<gene>
    <name evidence="2" type="ORF">B1756_16680</name>
</gene>
<proteinExistence type="predicted"/>